<evidence type="ECO:0000256" key="9">
    <source>
        <dbReference type="ARBA" id="ARBA00023136"/>
    </source>
</evidence>
<feature type="transmembrane region" description="Helical" evidence="11">
    <location>
        <begin position="370"/>
        <end position="390"/>
    </location>
</feature>
<accession>A0ABY4DWE9</accession>
<protein>
    <recommendedName>
        <fullName evidence="11">Phosphate transporter</fullName>
    </recommendedName>
</protein>
<comment type="catalytic activity">
    <reaction evidence="10">
        <text>phosphate(in) + H(+)(in) = phosphate(out) + H(+)(out)</text>
        <dbReference type="Rhea" id="RHEA:29939"/>
        <dbReference type="ChEBI" id="CHEBI:15378"/>
        <dbReference type="ChEBI" id="CHEBI:43474"/>
    </reaction>
</comment>
<feature type="transmembrane region" description="Helical" evidence="11">
    <location>
        <begin position="92"/>
        <end position="114"/>
    </location>
</feature>
<evidence type="ECO:0000256" key="2">
    <source>
        <dbReference type="ARBA" id="ARBA00005342"/>
    </source>
</evidence>
<dbReference type="EMBL" id="CP091511">
    <property type="protein sequence ID" value="UOO87836.1"/>
    <property type="molecule type" value="Genomic_DNA"/>
</dbReference>
<keyword evidence="4" id="KW-1003">Cell membrane</keyword>
<evidence type="ECO:0000256" key="5">
    <source>
        <dbReference type="ARBA" id="ARBA00022592"/>
    </source>
</evidence>
<feature type="transmembrane region" description="Helical" evidence="11">
    <location>
        <begin position="159"/>
        <end position="177"/>
    </location>
</feature>
<dbReference type="InterPro" id="IPR001204">
    <property type="entry name" value="Phos_transporter"/>
</dbReference>
<evidence type="ECO:0000256" key="6">
    <source>
        <dbReference type="ARBA" id="ARBA00022692"/>
    </source>
</evidence>
<comment type="subcellular location">
    <subcellularLocation>
        <location evidence="1">Cell membrane</location>
        <topology evidence="1">Multi-pass membrane protein</topology>
    </subcellularLocation>
    <subcellularLocation>
        <location evidence="11">Membrane</location>
        <topology evidence="11">Multi-pass membrane protein</topology>
    </subcellularLocation>
</comment>
<keyword evidence="9 11" id="KW-0472">Membrane</keyword>
<evidence type="ECO:0000313" key="12">
    <source>
        <dbReference type="EMBL" id="UOO87836.1"/>
    </source>
</evidence>
<comment type="similarity">
    <text evidence="2">Belongs to the inorganic phosphate transporter (PiT) (TC 2.A.20) family. Pit subfamily.</text>
</comment>
<evidence type="ECO:0000256" key="7">
    <source>
        <dbReference type="ARBA" id="ARBA00022847"/>
    </source>
</evidence>
<organism evidence="12 13">
    <name type="scientific">Vitreoscilla massiliensis</name>
    <dbReference type="NCBI Taxonomy" id="1689272"/>
    <lineage>
        <taxon>Bacteria</taxon>
        <taxon>Pseudomonadati</taxon>
        <taxon>Pseudomonadota</taxon>
        <taxon>Betaproteobacteria</taxon>
        <taxon>Neisseriales</taxon>
        <taxon>Neisseriaceae</taxon>
        <taxon>Vitreoscilla</taxon>
    </lineage>
</organism>
<feature type="transmembrane region" description="Helical" evidence="11">
    <location>
        <begin position="411"/>
        <end position="430"/>
    </location>
</feature>
<keyword evidence="5 11" id="KW-0592">Phosphate transport</keyword>
<dbReference type="RefSeq" id="WP_058356724.1">
    <property type="nucleotide sequence ID" value="NZ_CABKVG010000009.1"/>
</dbReference>
<gene>
    <name evidence="12" type="ORF">LVJ82_10055</name>
</gene>
<evidence type="ECO:0000256" key="1">
    <source>
        <dbReference type="ARBA" id="ARBA00004651"/>
    </source>
</evidence>
<feature type="transmembrane region" description="Helical" evidence="11">
    <location>
        <begin position="229"/>
        <end position="247"/>
    </location>
</feature>
<dbReference type="Proteomes" id="UP000832011">
    <property type="component" value="Chromosome"/>
</dbReference>
<feature type="transmembrane region" description="Helical" evidence="11">
    <location>
        <begin position="120"/>
        <end position="138"/>
    </location>
</feature>
<reference evidence="12 13" key="1">
    <citation type="journal article" date="2022" name="Res Sq">
        <title>Evolution of multicellular longitudinally dividing oral cavity symbionts (Neisseriaceae).</title>
        <authorList>
            <person name="Nyongesa S."/>
            <person name="Weber P."/>
            <person name="Bernet E."/>
            <person name="Pullido F."/>
            <person name="Nieckarz M."/>
            <person name="Delaby M."/>
            <person name="Nieves C."/>
            <person name="Viehboeck T."/>
            <person name="Krause N."/>
            <person name="Rivera-Millot A."/>
            <person name="Nakamura A."/>
            <person name="Vischer N."/>
            <person name="VanNieuwenhze M."/>
            <person name="Brun Y."/>
            <person name="Cava F."/>
            <person name="Bulgheresi S."/>
            <person name="Veyrier F."/>
        </authorList>
    </citation>
    <scope>NUCLEOTIDE SEQUENCE [LARGE SCALE GENOMIC DNA]</scope>
    <source>
        <strain evidence="12 13">SN4</strain>
    </source>
</reference>
<evidence type="ECO:0000256" key="10">
    <source>
        <dbReference type="ARBA" id="ARBA00047348"/>
    </source>
</evidence>
<dbReference type="PANTHER" id="PTHR11101">
    <property type="entry name" value="PHOSPHATE TRANSPORTER"/>
    <property type="match status" value="1"/>
</dbReference>
<feature type="transmembrane region" description="Helical" evidence="11">
    <location>
        <begin position="53"/>
        <end position="80"/>
    </location>
</feature>
<keyword evidence="6 11" id="KW-0812">Transmembrane</keyword>
<dbReference type="Pfam" id="PF01384">
    <property type="entry name" value="PHO4"/>
    <property type="match status" value="1"/>
</dbReference>
<feature type="transmembrane region" description="Helical" evidence="11">
    <location>
        <begin position="462"/>
        <end position="483"/>
    </location>
</feature>
<sequence>MLEIFSSLSPAMVALLILALGLVFFFEFINGFHDTANAVATVIYTQSMKPVHAVIASGTFNFLGVVSGGLAVAYAIVNLLPIDLLASGNTKVLLAMVFALLLAAIIWNLGTWYFGLPASSSHTLIGAILGVGVANALMEGQSFTAGVNWSKAMDVGASLLFSPIAGFILAYLLLTVLRKVMPIGKIHQTPYLRNGVRGKKHPPFWTRFLLILSAMGVSFAHGSNDGQKGIGLAMLTLICILPSHYVVNSSINQYDLERSLSSVTRLELFIQQNQASIQAAFPAVAATATQEKVHCQPSDALTYGQNIRGLMAGSHEISHFTTEQRWALRTNLLCLEDSAKKFAAMPGNTPAQKAYLQQVGKDFSLPVEYAPLWVIIAIALSLGIGTMIGWKRVVTTVGEGIGKSHMTYAQGVCAQITAAVGIAGANLFGLPVSTTQILSSAVAGTAVANKSGLQWSTIRNILLAWIFTFPVAMAIAGGLYYLIRLAF</sequence>
<evidence type="ECO:0000313" key="13">
    <source>
        <dbReference type="Proteomes" id="UP000832011"/>
    </source>
</evidence>
<proteinExistence type="inferred from homology"/>
<keyword evidence="8 11" id="KW-1133">Transmembrane helix</keyword>
<keyword evidence="13" id="KW-1185">Reference proteome</keyword>
<evidence type="ECO:0000256" key="3">
    <source>
        <dbReference type="ARBA" id="ARBA00022448"/>
    </source>
</evidence>
<keyword evidence="3 11" id="KW-0813">Transport</keyword>
<dbReference type="PANTHER" id="PTHR11101:SF65">
    <property type="entry name" value="LOW-AFFINITY INORGANIC PHOSPHATE TRANSPORTER PITA-RELATED"/>
    <property type="match status" value="1"/>
</dbReference>
<evidence type="ECO:0000256" key="11">
    <source>
        <dbReference type="RuleBase" id="RU363058"/>
    </source>
</evidence>
<evidence type="ECO:0000256" key="4">
    <source>
        <dbReference type="ARBA" id="ARBA00022475"/>
    </source>
</evidence>
<keyword evidence="7" id="KW-0769">Symport</keyword>
<feature type="transmembrane region" description="Helical" evidence="11">
    <location>
        <begin position="204"/>
        <end position="222"/>
    </location>
</feature>
<name>A0ABY4DWE9_9NEIS</name>
<feature type="transmembrane region" description="Helical" evidence="11">
    <location>
        <begin position="12"/>
        <end position="33"/>
    </location>
</feature>
<evidence type="ECO:0000256" key="8">
    <source>
        <dbReference type="ARBA" id="ARBA00022989"/>
    </source>
</evidence>